<sequence>MSEYEDLVELGFEGVDKFATKYHDVFADKVGSLKHKRKNKFKQGAKGPNGPEGERKMDGDAAFTGPQPPSHRYERNEPLPPPEEHLGNSQLPMPGFGQTADRQRQYPPFVPTAQGRPEPLAPDRGPPPSIGAQVPHYYYPRNLDPYAQSFAPFPKQRAMSDPGDYSSDSDSTQDLEEGNRDTYEPYSTSNRRADRRSNRVRRDRTAGDVYASNLEEKSMYGYRPDERQAFRRDQNASRKLENGEDRMQIYRRNGDFEKRVVEEREYYSSTPDRWANGTRTGAMMSRRPETDDFEAAHGRRRPRPARRGSSWSPPRRRLDEDQGSSRHGHGPRARSPNSYRTIGTIVGALAGGLAGSQVKKSEGVPNTMAAVAGAVVGGLGAREAEKAIDRRREQRRVEDRWGAEREERRARRRSSREGYERRWE</sequence>
<dbReference type="GO" id="GO:0019867">
    <property type="term" value="C:outer membrane"/>
    <property type="evidence" value="ECO:0007669"/>
    <property type="project" value="InterPro"/>
</dbReference>
<feature type="compositionally biased region" description="Low complexity" evidence="1">
    <location>
        <begin position="160"/>
        <end position="170"/>
    </location>
</feature>
<evidence type="ECO:0000313" key="4">
    <source>
        <dbReference type="Proteomes" id="UP001152607"/>
    </source>
</evidence>
<dbReference type="AlphaFoldDB" id="A0A9W4UIB6"/>
<dbReference type="EMBL" id="CAOQHR010000005">
    <property type="protein sequence ID" value="CAI6334828.1"/>
    <property type="molecule type" value="Genomic_DNA"/>
</dbReference>
<evidence type="ECO:0000313" key="3">
    <source>
        <dbReference type="EMBL" id="CAI6334828.1"/>
    </source>
</evidence>
<dbReference type="InterPro" id="IPR008816">
    <property type="entry name" value="Gly_zipper_2TM_dom"/>
</dbReference>
<feature type="compositionally biased region" description="Basic and acidic residues" evidence="1">
    <location>
        <begin position="214"/>
        <end position="266"/>
    </location>
</feature>
<dbReference type="Proteomes" id="UP001152607">
    <property type="component" value="Unassembled WGS sequence"/>
</dbReference>
<feature type="compositionally biased region" description="Basic and acidic residues" evidence="1">
    <location>
        <begin position="286"/>
        <end position="297"/>
    </location>
</feature>
<name>A0A9W4UIB6_9PLEO</name>
<gene>
    <name evidence="3" type="ORF">PDIGIT_LOCUS7897</name>
</gene>
<feature type="domain" description="Glycine zipper 2TM" evidence="2">
    <location>
        <begin position="342"/>
        <end position="384"/>
    </location>
</feature>
<feature type="region of interest" description="Disordered" evidence="1">
    <location>
        <begin position="29"/>
        <end position="340"/>
    </location>
</feature>
<feature type="compositionally biased region" description="Basic and acidic residues" evidence="1">
    <location>
        <begin position="71"/>
        <end position="86"/>
    </location>
</feature>
<accession>A0A9W4UIB6</accession>
<evidence type="ECO:0000259" key="2">
    <source>
        <dbReference type="Pfam" id="PF05433"/>
    </source>
</evidence>
<comment type="caution">
    <text evidence="3">The sequence shown here is derived from an EMBL/GenBank/DDBJ whole genome shotgun (WGS) entry which is preliminary data.</text>
</comment>
<feature type="compositionally biased region" description="Basic residues" evidence="1">
    <location>
        <begin position="32"/>
        <end position="43"/>
    </location>
</feature>
<dbReference type="OrthoDB" id="3801381at2759"/>
<protein>
    <recommendedName>
        <fullName evidence="2">Glycine zipper 2TM domain-containing protein</fullName>
    </recommendedName>
</protein>
<dbReference type="Pfam" id="PF05433">
    <property type="entry name" value="Rick_17kDa_Anti"/>
    <property type="match status" value="1"/>
</dbReference>
<proteinExistence type="predicted"/>
<feature type="region of interest" description="Disordered" evidence="1">
    <location>
        <begin position="382"/>
        <end position="424"/>
    </location>
</feature>
<reference evidence="3" key="1">
    <citation type="submission" date="2023-01" db="EMBL/GenBank/DDBJ databases">
        <authorList>
            <person name="Van Ghelder C."/>
            <person name="Rancurel C."/>
        </authorList>
    </citation>
    <scope>NUCLEOTIDE SEQUENCE</scope>
    <source>
        <strain evidence="3">CNCM I-4278</strain>
    </source>
</reference>
<evidence type="ECO:0000256" key="1">
    <source>
        <dbReference type="SAM" id="MobiDB-lite"/>
    </source>
</evidence>
<organism evidence="3 4">
    <name type="scientific">Periconia digitata</name>
    <dbReference type="NCBI Taxonomy" id="1303443"/>
    <lineage>
        <taxon>Eukaryota</taxon>
        <taxon>Fungi</taxon>
        <taxon>Dikarya</taxon>
        <taxon>Ascomycota</taxon>
        <taxon>Pezizomycotina</taxon>
        <taxon>Dothideomycetes</taxon>
        <taxon>Pleosporomycetidae</taxon>
        <taxon>Pleosporales</taxon>
        <taxon>Massarineae</taxon>
        <taxon>Periconiaceae</taxon>
        <taxon>Periconia</taxon>
    </lineage>
</organism>
<keyword evidence="4" id="KW-1185">Reference proteome</keyword>